<dbReference type="RefSeq" id="WP_204026836.1">
    <property type="nucleotide sequence ID" value="NZ_BOOW01000022.1"/>
</dbReference>
<organism evidence="1 2">
    <name type="scientific">Sinosporangium siamense</name>
    <dbReference type="NCBI Taxonomy" id="1367973"/>
    <lineage>
        <taxon>Bacteria</taxon>
        <taxon>Bacillati</taxon>
        <taxon>Actinomycetota</taxon>
        <taxon>Actinomycetes</taxon>
        <taxon>Streptosporangiales</taxon>
        <taxon>Streptosporangiaceae</taxon>
        <taxon>Sinosporangium</taxon>
    </lineage>
</organism>
<gene>
    <name evidence="1" type="ORF">Ssi02_36430</name>
</gene>
<keyword evidence="2" id="KW-1185">Reference proteome</keyword>
<accession>A0A919RGP4</accession>
<reference evidence="1" key="1">
    <citation type="submission" date="2021-01" db="EMBL/GenBank/DDBJ databases">
        <title>Whole genome shotgun sequence of Sinosporangium siamense NBRC 109515.</title>
        <authorList>
            <person name="Komaki H."/>
            <person name="Tamura T."/>
        </authorList>
    </citation>
    <scope>NUCLEOTIDE SEQUENCE</scope>
    <source>
        <strain evidence="1">NBRC 109515</strain>
    </source>
</reference>
<evidence type="ECO:0000313" key="2">
    <source>
        <dbReference type="Proteomes" id="UP000606172"/>
    </source>
</evidence>
<comment type="caution">
    <text evidence="1">The sequence shown here is derived from an EMBL/GenBank/DDBJ whole genome shotgun (WGS) entry which is preliminary data.</text>
</comment>
<protein>
    <submittedName>
        <fullName evidence="1">Uncharacterized protein</fullName>
    </submittedName>
</protein>
<sequence>MSDQSTTTADAAAFAEAIKLPPLPPKLQAAAATTEAPAQTSGESASVVGNSMVAFTAQVSPQHKDDLLNSFGLAQLSAVAQGGNAEADPVDYYRKVVTVLTNIGYTGQSINFAKYTTKTATVKIDQVVLEIMAALVTAPELEIVKSALTALKASADANGAPWQLYNSQSTSDNNGSFSIGLANETNNNVAVKVSAFHFVGNETATKFLWMSYSSTSVDIQQGQSTLVLNDSVYSGVRNTVLQKMSSHASSYIDNLPSL</sequence>
<proteinExistence type="predicted"/>
<dbReference type="EMBL" id="BOOW01000022">
    <property type="protein sequence ID" value="GII93412.1"/>
    <property type="molecule type" value="Genomic_DNA"/>
</dbReference>
<evidence type="ECO:0000313" key="1">
    <source>
        <dbReference type="EMBL" id="GII93412.1"/>
    </source>
</evidence>
<dbReference type="AlphaFoldDB" id="A0A919RGP4"/>
<dbReference type="Proteomes" id="UP000606172">
    <property type="component" value="Unassembled WGS sequence"/>
</dbReference>
<name>A0A919RGP4_9ACTN</name>